<dbReference type="InterPro" id="IPR036514">
    <property type="entry name" value="SGNH_hydro_sf"/>
</dbReference>
<evidence type="ECO:0000259" key="2">
    <source>
        <dbReference type="Pfam" id="PF13472"/>
    </source>
</evidence>
<feature type="chain" id="PRO_5012275537" evidence="1">
    <location>
        <begin position="20"/>
        <end position="378"/>
    </location>
</feature>
<name>A0A1P8WQ14_9PLAN</name>
<organism evidence="3 4">
    <name type="scientific">Fuerstiella marisgermanici</name>
    <dbReference type="NCBI Taxonomy" id="1891926"/>
    <lineage>
        <taxon>Bacteria</taxon>
        <taxon>Pseudomonadati</taxon>
        <taxon>Planctomycetota</taxon>
        <taxon>Planctomycetia</taxon>
        <taxon>Planctomycetales</taxon>
        <taxon>Planctomycetaceae</taxon>
        <taxon>Fuerstiella</taxon>
    </lineage>
</organism>
<evidence type="ECO:0000256" key="1">
    <source>
        <dbReference type="SAM" id="SignalP"/>
    </source>
</evidence>
<proteinExistence type="predicted"/>
<dbReference type="InterPro" id="IPR051532">
    <property type="entry name" value="Ester_Hydrolysis_Enzymes"/>
</dbReference>
<evidence type="ECO:0000313" key="3">
    <source>
        <dbReference type="EMBL" id="APZ96148.1"/>
    </source>
</evidence>
<dbReference type="Gene3D" id="3.40.50.1110">
    <property type="entry name" value="SGNH hydrolase"/>
    <property type="match status" value="1"/>
</dbReference>
<feature type="domain" description="SGNH hydrolase-type esterase" evidence="2">
    <location>
        <begin position="129"/>
        <end position="358"/>
    </location>
</feature>
<gene>
    <name evidence="3" type="ORF">Fuma_05816</name>
</gene>
<dbReference type="AlphaFoldDB" id="A0A1P8WQ14"/>
<dbReference type="GO" id="GO:0016788">
    <property type="term" value="F:hydrolase activity, acting on ester bonds"/>
    <property type="evidence" value="ECO:0007669"/>
    <property type="project" value="UniProtKB-ARBA"/>
</dbReference>
<dbReference type="Pfam" id="PF13472">
    <property type="entry name" value="Lipase_GDSL_2"/>
    <property type="match status" value="1"/>
</dbReference>
<dbReference type="KEGG" id="fmr:Fuma_05816"/>
<keyword evidence="4" id="KW-1185">Reference proteome</keyword>
<dbReference type="RefSeq" id="WP_077027211.1">
    <property type="nucleotide sequence ID" value="NZ_CP017641.1"/>
</dbReference>
<dbReference type="PANTHER" id="PTHR30383">
    <property type="entry name" value="THIOESTERASE 1/PROTEASE 1/LYSOPHOSPHOLIPASE L1"/>
    <property type="match status" value="1"/>
</dbReference>
<dbReference type="SUPFAM" id="SSF52266">
    <property type="entry name" value="SGNH hydrolase"/>
    <property type="match status" value="1"/>
</dbReference>
<reference evidence="3 4" key="1">
    <citation type="journal article" date="2016" name="Front. Microbiol.">
        <title>Fuerstia marisgermanicae gen. nov., sp. nov., an Unusual Member of the Phylum Planctomycetes from the German Wadden Sea.</title>
        <authorList>
            <person name="Kohn T."/>
            <person name="Heuer A."/>
            <person name="Jogler M."/>
            <person name="Vollmers J."/>
            <person name="Boedeker C."/>
            <person name="Bunk B."/>
            <person name="Rast P."/>
            <person name="Borchert D."/>
            <person name="Glockner I."/>
            <person name="Freese H.M."/>
            <person name="Klenk H.P."/>
            <person name="Overmann J."/>
            <person name="Kaster A.K."/>
            <person name="Rohde M."/>
            <person name="Wiegand S."/>
            <person name="Jogler C."/>
        </authorList>
    </citation>
    <scope>NUCLEOTIDE SEQUENCE [LARGE SCALE GENOMIC DNA]</scope>
    <source>
        <strain evidence="3 4">NH11</strain>
    </source>
</reference>
<sequence precursor="true">MRISLVLLLSMYGTSTVAAQSPTATQKLQLTLPPAIYAVPEVPTAIFFDNIVLTQTPADYQFDVTCDVGKSAGDRWFVTPASDDVGDHKLTIAVSDKDGKPLETASTVLTVVSAKSGDQLDRPIRLLIIGDSLTNATAYPNEIARLLSQPGNPKWEMLGTNRPGRATAGVGHEGYGGWTWQRFATHYEPKPDPARRMRSSPFVFLNDEEKPELNFPKYLEEHCDGVPPDYVVIMLGINDCFHPPPDDAALVNARIDAMFNSADPLLAAIRKVAPKAEIGFCLTTPPNARQAAFEANYKDRYTRWGWKRIQHRLVERQLEYVKNKGDALMSIVPTELNLDPVDGYPVNNGVHPNGEGYKQIGATIYGWLKWKLSQSAAE</sequence>
<feature type="signal peptide" evidence="1">
    <location>
        <begin position="1"/>
        <end position="19"/>
    </location>
</feature>
<accession>A0A1P8WQ14</accession>
<dbReference type="OrthoDB" id="212141at2"/>
<keyword evidence="3" id="KW-0378">Hydrolase</keyword>
<protein>
    <submittedName>
        <fullName evidence="3">GDSL-like Lipase/Acylhydrolase</fullName>
    </submittedName>
</protein>
<dbReference type="Proteomes" id="UP000187735">
    <property type="component" value="Chromosome"/>
</dbReference>
<dbReference type="InterPro" id="IPR013830">
    <property type="entry name" value="SGNH_hydro"/>
</dbReference>
<dbReference type="CDD" id="cd00229">
    <property type="entry name" value="SGNH_hydrolase"/>
    <property type="match status" value="1"/>
</dbReference>
<keyword evidence="1" id="KW-0732">Signal</keyword>
<dbReference type="EMBL" id="CP017641">
    <property type="protein sequence ID" value="APZ96148.1"/>
    <property type="molecule type" value="Genomic_DNA"/>
</dbReference>
<evidence type="ECO:0000313" key="4">
    <source>
        <dbReference type="Proteomes" id="UP000187735"/>
    </source>
</evidence>